<dbReference type="AlphaFoldDB" id="A0A173XZW4"/>
<evidence type="ECO:0000256" key="2">
    <source>
        <dbReference type="PIRSR" id="PIRSR613078-2"/>
    </source>
</evidence>
<feature type="binding site" evidence="2">
    <location>
        <position position="58"/>
    </location>
    <ligand>
        <name>substrate</name>
    </ligand>
</feature>
<dbReference type="CDD" id="cd07067">
    <property type="entry name" value="HP_PGM_like"/>
    <property type="match status" value="1"/>
</dbReference>
<dbReference type="PANTHER" id="PTHR48100:SF1">
    <property type="entry name" value="HISTIDINE PHOSPHATASE FAMILY PROTEIN-RELATED"/>
    <property type="match status" value="1"/>
</dbReference>
<protein>
    <submittedName>
        <fullName evidence="3">Phosphoglyceromutase</fullName>
    </submittedName>
</protein>
<gene>
    <name evidence="3" type="ORF">ERS852385_00794</name>
</gene>
<dbReference type="eggNOG" id="COG0406">
    <property type="taxonomic scope" value="Bacteria"/>
</dbReference>
<evidence type="ECO:0000313" key="4">
    <source>
        <dbReference type="Proteomes" id="UP000095546"/>
    </source>
</evidence>
<keyword evidence="4" id="KW-1185">Reference proteome</keyword>
<evidence type="ECO:0000313" key="3">
    <source>
        <dbReference type="EMBL" id="CUN57189.1"/>
    </source>
</evidence>
<feature type="active site" description="Tele-phosphohistidine intermediate" evidence="1">
    <location>
        <position position="9"/>
    </location>
</feature>
<feature type="active site" description="Proton donor/acceptor" evidence="1">
    <location>
        <position position="82"/>
    </location>
</feature>
<dbReference type="Pfam" id="PF00300">
    <property type="entry name" value="His_Phos_1"/>
    <property type="match status" value="1"/>
</dbReference>
<dbReference type="OrthoDB" id="9781415at2"/>
<dbReference type="SMART" id="SM00855">
    <property type="entry name" value="PGAM"/>
    <property type="match status" value="1"/>
</dbReference>
<dbReference type="InterPro" id="IPR050275">
    <property type="entry name" value="PGM_Phosphatase"/>
</dbReference>
<dbReference type="RefSeq" id="WP_036377965.1">
    <property type="nucleotide sequence ID" value="NZ_CABIWZ010000003.1"/>
</dbReference>
<dbReference type="GO" id="GO:0016791">
    <property type="term" value="F:phosphatase activity"/>
    <property type="evidence" value="ECO:0007669"/>
    <property type="project" value="TreeGrafter"/>
</dbReference>
<dbReference type="Proteomes" id="UP000095546">
    <property type="component" value="Unassembled WGS sequence"/>
</dbReference>
<accession>A0A173XZW4</accession>
<dbReference type="EMBL" id="CYYU01000003">
    <property type="protein sequence ID" value="CUN57189.1"/>
    <property type="molecule type" value="Genomic_DNA"/>
</dbReference>
<evidence type="ECO:0000256" key="1">
    <source>
        <dbReference type="PIRSR" id="PIRSR613078-1"/>
    </source>
</evidence>
<dbReference type="PANTHER" id="PTHR48100">
    <property type="entry name" value="BROAD-SPECIFICITY PHOSPHATASE YOR283W-RELATED"/>
    <property type="match status" value="1"/>
</dbReference>
<organism evidence="3 4">
    <name type="scientific">Mitsuokella jalaludinii</name>
    <dbReference type="NCBI Taxonomy" id="187979"/>
    <lineage>
        <taxon>Bacteria</taxon>
        <taxon>Bacillati</taxon>
        <taxon>Bacillota</taxon>
        <taxon>Negativicutes</taxon>
        <taxon>Selenomonadales</taxon>
        <taxon>Selenomonadaceae</taxon>
        <taxon>Mitsuokella</taxon>
    </lineage>
</organism>
<dbReference type="STRING" id="187979.ERS852385_00794"/>
<dbReference type="InterPro" id="IPR029033">
    <property type="entry name" value="His_PPase_superfam"/>
</dbReference>
<dbReference type="GO" id="GO:0005737">
    <property type="term" value="C:cytoplasm"/>
    <property type="evidence" value="ECO:0007669"/>
    <property type="project" value="TreeGrafter"/>
</dbReference>
<dbReference type="InterPro" id="IPR013078">
    <property type="entry name" value="His_Pase_superF_clade-1"/>
</dbReference>
<reference evidence="3 4" key="1">
    <citation type="submission" date="2015-09" db="EMBL/GenBank/DDBJ databases">
        <authorList>
            <consortium name="Pathogen Informatics"/>
        </authorList>
    </citation>
    <scope>NUCLEOTIDE SEQUENCE [LARGE SCALE GENOMIC DNA]</scope>
    <source>
        <strain evidence="3 4">2789STDY5608828</strain>
    </source>
</reference>
<proteinExistence type="predicted"/>
<name>A0A173XZW4_9FIRM</name>
<dbReference type="Gene3D" id="3.40.50.1240">
    <property type="entry name" value="Phosphoglycerate mutase-like"/>
    <property type="match status" value="1"/>
</dbReference>
<feature type="binding site" evidence="2">
    <location>
        <begin position="8"/>
        <end position="15"/>
    </location>
    <ligand>
        <name>substrate</name>
    </ligand>
</feature>
<sequence length="208" mass="23427">MTKIIFVRHGQTEWNVLGRYQGQTDIALSPLGIEQAEKLAAHFPVDKVEAVYSSDLVRAMMTARCVADRFGLTVEPRPELRELNFGDWEGLTYDEIVAKWPDALNNFFQHPDVLEIPHGESFPKLRERALDAVEKIVACHPEQTVAVFAHGAILRTILTAALHMDLKYVWTIRQFNTAVNIVTYTEHGTTVELLNGTGHLKYAQGTVD</sequence>
<dbReference type="GeneID" id="83710834"/>
<dbReference type="SUPFAM" id="SSF53254">
    <property type="entry name" value="Phosphoglycerate mutase-like"/>
    <property type="match status" value="1"/>
</dbReference>